<dbReference type="Proteomes" id="UP001176941">
    <property type="component" value="Chromosome 2"/>
</dbReference>
<reference evidence="2" key="1">
    <citation type="submission" date="2023-04" db="EMBL/GenBank/DDBJ databases">
        <authorList>
            <consortium name="ELIXIR-Norway"/>
        </authorList>
    </citation>
    <scope>NUCLEOTIDE SEQUENCE [LARGE SCALE GENOMIC DNA]</scope>
</reference>
<evidence type="ECO:0000313" key="2">
    <source>
        <dbReference type="EMBL" id="CAI9160935.1"/>
    </source>
</evidence>
<name>A0ABN8YH97_RANTA</name>
<evidence type="ECO:0000256" key="1">
    <source>
        <dbReference type="SAM" id="MobiDB-lite"/>
    </source>
</evidence>
<feature type="region of interest" description="Disordered" evidence="1">
    <location>
        <begin position="170"/>
        <end position="232"/>
    </location>
</feature>
<feature type="compositionally biased region" description="Polar residues" evidence="1">
    <location>
        <begin position="201"/>
        <end position="221"/>
    </location>
</feature>
<feature type="compositionally biased region" description="Polar residues" evidence="1">
    <location>
        <begin position="332"/>
        <end position="342"/>
    </location>
</feature>
<proteinExistence type="predicted"/>
<evidence type="ECO:0000313" key="3">
    <source>
        <dbReference type="Proteomes" id="UP001176941"/>
    </source>
</evidence>
<keyword evidence="3" id="KW-1185">Reference proteome</keyword>
<organism evidence="2 3">
    <name type="scientific">Rangifer tarandus platyrhynchus</name>
    <name type="common">Svalbard reindeer</name>
    <dbReference type="NCBI Taxonomy" id="3082113"/>
    <lineage>
        <taxon>Eukaryota</taxon>
        <taxon>Metazoa</taxon>
        <taxon>Chordata</taxon>
        <taxon>Craniata</taxon>
        <taxon>Vertebrata</taxon>
        <taxon>Euteleostomi</taxon>
        <taxon>Mammalia</taxon>
        <taxon>Eutheria</taxon>
        <taxon>Laurasiatheria</taxon>
        <taxon>Artiodactyla</taxon>
        <taxon>Ruminantia</taxon>
        <taxon>Pecora</taxon>
        <taxon>Cervidae</taxon>
        <taxon>Odocoileinae</taxon>
        <taxon>Rangifer</taxon>
    </lineage>
</organism>
<protein>
    <submittedName>
        <fullName evidence="2">Uncharacterized protein</fullName>
    </submittedName>
</protein>
<dbReference type="EMBL" id="OX459938">
    <property type="protein sequence ID" value="CAI9160935.1"/>
    <property type="molecule type" value="Genomic_DNA"/>
</dbReference>
<feature type="region of interest" description="Disordered" evidence="1">
    <location>
        <begin position="272"/>
        <end position="361"/>
    </location>
</feature>
<gene>
    <name evidence="2" type="ORF">MRATA1EN1_LOCUS9897</name>
</gene>
<feature type="compositionally biased region" description="Low complexity" evidence="1">
    <location>
        <begin position="222"/>
        <end position="232"/>
    </location>
</feature>
<accession>A0ABN8YH97</accession>
<sequence>MSTRTSPGLLVEFQVLWKLWRKWSSCSPSKHSSLETPGSASKPSLCPRLGIRNAPHCFSRGRDECALTQLLSRWSSVWTVMVICETESVHLIPSPPRTPEVPTSKKTLALPVSWRSVIFPQLRLNHNVNIFGQRSPATSINSGIAAFFVSSWAEAVRRQGCQRRPCELVGRRSMSETRSSSAAGTSVGPPERPLPGLLTGFTPSPSFSSEACCTPATAGQDSETTTSLSNKTTTSQLHGTYCALRPLRLLTQVPSSAASPALFTLRAWRSAPPQRTGLSPTAWDLEPPTGPAGLRGLGEQRQRVRSNSCGPPVSTGLAPDRRLGQHAPSHALSCSGSPTSLLPQVPGFPGTPQTSGSAPMPPLPTCSQSIQAGLSSVPPMGPALPSPAAALVTRRPGKDAVAGSHLGRCGRASPEHSCQGSGQEAVQSMCPELQQAKHYVCCPRALGGTALPPGPGECPTQLPQWMPGSVGESGPRVCVPAGEACTGAVVMLPGVLRPRWAHSPSKPILPGLGGQVTSPKNVPLLGAQPWVPVMKSGPQLGQVSSRSPVPTELGKVSLPGPPCCSADPVPPFLGVLPPLHPH</sequence>